<gene>
    <name evidence="2" type="ORF">DWV06_02100</name>
</gene>
<sequence length="398" mass="45551">MKRVMFLMGTLQSGGAEKSLVSLLSAMDLSKYKVDLMLFEKKGIFVDSIPEGVNVLEAPPIVRGLSKEKNLKFFFSKEMSLKALYLRTMGSLYTKIKGLKFKINQKNNSQFIWKYWNKAVPVIEKNYDVAIAYLQGFPVYYILEKSDAKVKIGWIHTDYVEGGYFKDLDRPYFERLDYIVTVSEKCKNTFVKVFPEFSHKIIVIENIVSEKSIGLMAQKKSSVILDKTKKCIIGVGRLSKEKGMDLAVEACKRLVEDGYPIKWYIIGKGPEEKKLRELIENYGLGEYFILLGEQTNPYNIVKQADIYVQPSRFEGKSIALEEAKVLEKPIVVTNYPTVGDQIVDGYTGMVADISSESIYRKVKELLDNEQQCDILKANLQKEKTTNDDEVEKLYKLIN</sequence>
<keyword evidence="2" id="KW-0808">Transferase</keyword>
<comment type="caution">
    <text evidence="2">The sequence shown here is derived from an EMBL/GenBank/DDBJ whole genome shotgun (WGS) entry which is preliminary data.</text>
</comment>
<feature type="domain" description="Glycosyl transferase family 1" evidence="1">
    <location>
        <begin position="222"/>
        <end position="380"/>
    </location>
</feature>
<proteinExistence type="predicted"/>
<protein>
    <submittedName>
        <fullName evidence="2">Glycosyltransferase</fullName>
    </submittedName>
</protein>
<dbReference type="GO" id="GO:0016757">
    <property type="term" value="F:glycosyltransferase activity"/>
    <property type="evidence" value="ECO:0007669"/>
    <property type="project" value="InterPro"/>
</dbReference>
<dbReference type="EMBL" id="QRCT01000010">
    <property type="protein sequence ID" value="RDU24790.1"/>
    <property type="molecule type" value="Genomic_DNA"/>
</dbReference>
<dbReference type="RefSeq" id="WP_115480537.1">
    <property type="nucleotide sequence ID" value="NZ_QRCT01000010.1"/>
</dbReference>
<reference evidence="2 3" key="1">
    <citation type="submission" date="2018-07" db="EMBL/GenBank/DDBJ databases">
        <title>Anaerosacharophilus polymeroproducens gen. nov. sp. nov., an anaerobic bacterium isolated from salt field.</title>
        <authorList>
            <person name="Kim W."/>
            <person name="Yang S.-H."/>
            <person name="Oh J."/>
            <person name="Lee J.-H."/>
            <person name="Kwon K.K."/>
        </authorList>
    </citation>
    <scope>NUCLEOTIDE SEQUENCE [LARGE SCALE GENOMIC DNA]</scope>
    <source>
        <strain evidence="2 3">MCWD5</strain>
    </source>
</reference>
<accession>A0A371AZ84</accession>
<evidence type="ECO:0000259" key="1">
    <source>
        <dbReference type="Pfam" id="PF00534"/>
    </source>
</evidence>
<organism evidence="2 3">
    <name type="scientific">Anaerosacchariphilus polymeriproducens</name>
    <dbReference type="NCBI Taxonomy" id="1812858"/>
    <lineage>
        <taxon>Bacteria</taxon>
        <taxon>Bacillati</taxon>
        <taxon>Bacillota</taxon>
        <taxon>Clostridia</taxon>
        <taxon>Lachnospirales</taxon>
        <taxon>Lachnospiraceae</taxon>
        <taxon>Anaerosacchariphilus</taxon>
    </lineage>
</organism>
<dbReference type="Proteomes" id="UP000255036">
    <property type="component" value="Unassembled WGS sequence"/>
</dbReference>
<dbReference type="PANTHER" id="PTHR12526:SF630">
    <property type="entry name" value="GLYCOSYLTRANSFERASE"/>
    <property type="match status" value="1"/>
</dbReference>
<dbReference type="OrthoDB" id="9762705at2"/>
<dbReference type="PANTHER" id="PTHR12526">
    <property type="entry name" value="GLYCOSYLTRANSFERASE"/>
    <property type="match status" value="1"/>
</dbReference>
<keyword evidence="3" id="KW-1185">Reference proteome</keyword>
<dbReference type="InterPro" id="IPR001296">
    <property type="entry name" value="Glyco_trans_1"/>
</dbReference>
<dbReference type="SUPFAM" id="SSF53756">
    <property type="entry name" value="UDP-Glycosyltransferase/glycogen phosphorylase"/>
    <property type="match status" value="1"/>
</dbReference>
<dbReference type="AlphaFoldDB" id="A0A371AZ84"/>
<name>A0A371AZ84_9FIRM</name>
<dbReference type="CDD" id="cd03811">
    <property type="entry name" value="GT4_GT28_WabH-like"/>
    <property type="match status" value="1"/>
</dbReference>
<evidence type="ECO:0000313" key="2">
    <source>
        <dbReference type="EMBL" id="RDU24790.1"/>
    </source>
</evidence>
<dbReference type="Gene3D" id="3.40.50.2000">
    <property type="entry name" value="Glycogen Phosphorylase B"/>
    <property type="match status" value="2"/>
</dbReference>
<dbReference type="Pfam" id="PF00534">
    <property type="entry name" value="Glycos_transf_1"/>
    <property type="match status" value="1"/>
</dbReference>
<evidence type="ECO:0000313" key="3">
    <source>
        <dbReference type="Proteomes" id="UP000255036"/>
    </source>
</evidence>